<dbReference type="Gene3D" id="3.60.40.10">
    <property type="entry name" value="PPM-type phosphatase domain"/>
    <property type="match status" value="1"/>
</dbReference>
<evidence type="ECO:0000313" key="4">
    <source>
        <dbReference type="EMBL" id="RVU29020.1"/>
    </source>
</evidence>
<dbReference type="AlphaFoldDB" id="A0A3S2WNG9"/>
<dbReference type="Pfam" id="PF07228">
    <property type="entry name" value="SpoIIE"/>
    <property type="match status" value="1"/>
</dbReference>
<dbReference type="NCBIfam" id="TIGR00229">
    <property type="entry name" value="sensory_box"/>
    <property type="match status" value="1"/>
</dbReference>
<organism evidence="4 5">
    <name type="scientific">Streptomyces antnestii</name>
    <dbReference type="NCBI Taxonomy" id="2494256"/>
    <lineage>
        <taxon>Bacteria</taxon>
        <taxon>Bacillati</taxon>
        <taxon>Actinomycetota</taxon>
        <taxon>Actinomycetes</taxon>
        <taxon>Kitasatosporales</taxon>
        <taxon>Streptomycetaceae</taxon>
        <taxon>Streptomyces</taxon>
    </lineage>
</organism>
<dbReference type="CDD" id="cd00130">
    <property type="entry name" value="PAS"/>
    <property type="match status" value="1"/>
</dbReference>
<dbReference type="SMART" id="SM00091">
    <property type="entry name" value="PAS"/>
    <property type="match status" value="2"/>
</dbReference>
<dbReference type="Pfam" id="PF00989">
    <property type="entry name" value="PAS"/>
    <property type="match status" value="1"/>
</dbReference>
<dbReference type="SUPFAM" id="SSF55785">
    <property type="entry name" value="PYP-like sensor domain (PAS domain)"/>
    <property type="match status" value="2"/>
</dbReference>
<dbReference type="CDD" id="cd16936">
    <property type="entry name" value="HATPase_RsbW-like"/>
    <property type="match status" value="1"/>
</dbReference>
<dbReference type="Proteomes" id="UP000283128">
    <property type="component" value="Unassembled WGS sequence"/>
</dbReference>
<dbReference type="InterPro" id="IPR035965">
    <property type="entry name" value="PAS-like_dom_sf"/>
</dbReference>
<dbReference type="SUPFAM" id="SSF81606">
    <property type="entry name" value="PP2C-like"/>
    <property type="match status" value="1"/>
</dbReference>
<dbReference type="Pfam" id="PF08448">
    <property type="entry name" value="PAS_4"/>
    <property type="match status" value="1"/>
</dbReference>
<protein>
    <submittedName>
        <fullName evidence="4">PAS domain S-box protein</fullName>
    </submittedName>
</protein>
<keyword evidence="5" id="KW-1185">Reference proteome</keyword>
<name>A0A3S2WNG9_9ACTN</name>
<dbReference type="Gene3D" id="3.30.450.20">
    <property type="entry name" value="PAS domain"/>
    <property type="match status" value="2"/>
</dbReference>
<dbReference type="GO" id="GO:0016791">
    <property type="term" value="F:phosphatase activity"/>
    <property type="evidence" value="ECO:0007669"/>
    <property type="project" value="TreeGrafter"/>
</dbReference>
<feature type="region of interest" description="Disordered" evidence="2">
    <location>
        <begin position="321"/>
        <end position="345"/>
    </location>
</feature>
<gene>
    <name evidence="4" type="ORF">EOT10_04075</name>
</gene>
<feature type="domain" description="PAS" evidence="3">
    <location>
        <begin position="7"/>
        <end position="62"/>
    </location>
</feature>
<dbReference type="PANTHER" id="PTHR43156">
    <property type="entry name" value="STAGE II SPORULATION PROTEIN E-RELATED"/>
    <property type="match status" value="1"/>
</dbReference>
<sequence length="783" mass="84075">MATPTPNEPTLGSPLSLATTATAVVDAHGIVIGWNHAAQELLGFSPEEVIGKPVRTFFVPLDGGPLIDPDQRLECWGQTRLLRHRAGTHVRAVLYVPAPGPRRASQGWVIVAVPADEMERWNQDQAMLAGLFAQSPLALTVYDQDTRVRWFNDAVARMGVPRGSIGHLLRDVAPDMLEGEILTPEFQHLSVEEIIDQVYRTGEPVVDLHFRGVVPQDPAHHRVWSATYFRLQDPADRVLGVCESAYEITGRYEAQQRLALLGSCSTLGRTLDVTRTAQELVTLTVPDFADAARVELVETVLAGGDVPATPGPLPPLLVPVAESSPPSSAPPAQAPPVQWRSAEARDGSRQIVLPLRIGDAELGHVTFTRIAPRDPFSAVDVALAEEMVSYAAISLDNARRYVHQRATALVLQRQLLPRALAVPSAVEVAHHYAPTAGPPGVGGDWYDVIPLSGLRVGLVVGDVVGHGLHAAATMGRLRTTVRALAGLDLPPDELLSRLDDLVAQASIGLDPGADSPEDLAIGARCLYAVYDPVSRRCTVASAGHLPPLLVQEHGASLPIDVPVGLPLGVAGVAGLPYESVEFELPENALLVLFTDGLVAGRKQADAEAGVVELCRNLDRHQDLSPQETRDLIMAWHANDPAPDDAVLLVVRAHALETDQMASLSVSSDPAEVAAARAWAADRLTAWGLEELSFVVELMVSELVTNAIRYGRPPVLLRLLRDQDGALICEVSDGGHTSPHLRHAGPDDEGGRGLFLVAQLTGRWGTRYTRGGKTIWTEVPTNHG</sequence>
<dbReference type="Gene3D" id="3.30.450.40">
    <property type="match status" value="1"/>
</dbReference>
<dbReference type="InterPro" id="IPR003594">
    <property type="entry name" value="HATPase_dom"/>
</dbReference>
<dbReference type="InterPro" id="IPR036457">
    <property type="entry name" value="PPM-type-like_dom_sf"/>
</dbReference>
<dbReference type="SUPFAM" id="SSF55781">
    <property type="entry name" value="GAF domain-like"/>
    <property type="match status" value="1"/>
</dbReference>
<evidence type="ECO:0000313" key="5">
    <source>
        <dbReference type="Proteomes" id="UP000283128"/>
    </source>
</evidence>
<dbReference type="InterPro" id="IPR052016">
    <property type="entry name" value="Bact_Sigma-Reg"/>
</dbReference>
<dbReference type="InterPro" id="IPR036890">
    <property type="entry name" value="HATPase_C_sf"/>
</dbReference>
<proteinExistence type="predicted"/>
<evidence type="ECO:0000256" key="1">
    <source>
        <dbReference type="ARBA" id="ARBA00022801"/>
    </source>
</evidence>
<dbReference type="FunFam" id="3.30.565.10:FF:000028">
    <property type="entry name" value="PAS sensor protein"/>
    <property type="match status" value="1"/>
</dbReference>
<dbReference type="Pfam" id="PF13581">
    <property type="entry name" value="HATPase_c_2"/>
    <property type="match status" value="1"/>
</dbReference>
<dbReference type="InterPro" id="IPR013656">
    <property type="entry name" value="PAS_4"/>
</dbReference>
<dbReference type="PANTHER" id="PTHR43156:SF2">
    <property type="entry name" value="STAGE II SPORULATION PROTEIN E"/>
    <property type="match status" value="1"/>
</dbReference>
<comment type="caution">
    <text evidence="4">The sequence shown here is derived from an EMBL/GenBank/DDBJ whole genome shotgun (WGS) entry which is preliminary data.</text>
</comment>
<dbReference type="PROSITE" id="PS50112">
    <property type="entry name" value="PAS"/>
    <property type="match status" value="1"/>
</dbReference>
<dbReference type="InterPro" id="IPR000014">
    <property type="entry name" value="PAS"/>
</dbReference>
<accession>A0A3S2WNG9</accession>
<reference evidence="4 5" key="1">
    <citation type="submission" date="2019-01" db="EMBL/GenBank/DDBJ databases">
        <title>Genome sequences of Streptomyces and Rhizobium isolates collected from root and soil.</title>
        <authorList>
            <person name="Chhettri S."/>
            <person name="Sevigny J.L."/>
            <person name="Sen A."/>
            <person name="Ennis N."/>
            <person name="Tisa L."/>
        </authorList>
    </citation>
    <scope>NUCLEOTIDE SEQUENCE [LARGE SCALE GENOMIC DNA]</scope>
    <source>
        <strain evidence="4 5">San01</strain>
    </source>
</reference>
<dbReference type="InterPro" id="IPR001932">
    <property type="entry name" value="PPM-type_phosphatase-like_dom"/>
</dbReference>
<dbReference type="InterPro" id="IPR013767">
    <property type="entry name" value="PAS_fold"/>
</dbReference>
<evidence type="ECO:0000259" key="3">
    <source>
        <dbReference type="PROSITE" id="PS50112"/>
    </source>
</evidence>
<dbReference type="EMBL" id="RZYA01000001">
    <property type="protein sequence ID" value="RVU29020.1"/>
    <property type="molecule type" value="Genomic_DNA"/>
</dbReference>
<dbReference type="SUPFAM" id="SSF55874">
    <property type="entry name" value="ATPase domain of HSP90 chaperone/DNA topoisomerase II/histidine kinase"/>
    <property type="match status" value="1"/>
</dbReference>
<keyword evidence="1" id="KW-0378">Hydrolase</keyword>
<dbReference type="InterPro" id="IPR029016">
    <property type="entry name" value="GAF-like_dom_sf"/>
</dbReference>
<dbReference type="Gene3D" id="3.30.565.10">
    <property type="entry name" value="Histidine kinase-like ATPase, C-terminal domain"/>
    <property type="match status" value="1"/>
</dbReference>
<dbReference type="SMART" id="SM00331">
    <property type="entry name" value="PP2C_SIG"/>
    <property type="match status" value="1"/>
</dbReference>
<dbReference type="OrthoDB" id="118142at2"/>
<evidence type="ECO:0000256" key="2">
    <source>
        <dbReference type="SAM" id="MobiDB-lite"/>
    </source>
</evidence>
<dbReference type="GO" id="GO:0006355">
    <property type="term" value="P:regulation of DNA-templated transcription"/>
    <property type="evidence" value="ECO:0007669"/>
    <property type="project" value="InterPro"/>
</dbReference>
<dbReference type="RefSeq" id="WP_127826606.1">
    <property type="nucleotide sequence ID" value="NZ_RZYA01000001.1"/>
</dbReference>